<dbReference type="SUPFAM" id="SSF52058">
    <property type="entry name" value="L domain-like"/>
    <property type="match status" value="2"/>
</dbReference>
<dbReference type="InterPro" id="IPR036941">
    <property type="entry name" value="Rcpt_L-dom_sf"/>
</dbReference>
<dbReference type="SMART" id="SM00261">
    <property type="entry name" value="FU"/>
    <property type="match status" value="1"/>
</dbReference>
<keyword evidence="6" id="KW-0547">Nucleotide-binding</keyword>
<dbReference type="InterPro" id="IPR036116">
    <property type="entry name" value="FN3_sf"/>
</dbReference>
<keyword evidence="8" id="KW-0067">ATP-binding</keyword>
<keyword evidence="13" id="KW-0325">Glycoprotein</keyword>
<dbReference type="GO" id="GO:0004714">
    <property type="term" value="F:transmembrane receptor protein tyrosine kinase activity"/>
    <property type="evidence" value="ECO:0007669"/>
    <property type="project" value="UniProtKB-EC"/>
</dbReference>
<dbReference type="CDD" id="cd00063">
    <property type="entry name" value="FN3"/>
    <property type="match status" value="3"/>
</dbReference>
<evidence type="ECO:0000256" key="15">
    <source>
        <dbReference type="SAM" id="MobiDB-lite"/>
    </source>
</evidence>
<proteinExistence type="predicted"/>
<dbReference type="GO" id="GO:0005886">
    <property type="term" value="C:plasma membrane"/>
    <property type="evidence" value="ECO:0007669"/>
    <property type="project" value="TreeGrafter"/>
</dbReference>
<dbReference type="Pfam" id="PF01030">
    <property type="entry name" value="Recep_L_domain"/>
    <property type="match status" value="2"/>
</dbReference>
<dbReference type="PANTHER" id="PTHR46877:SF14">
    <property type="entry name" value="RECEPTOR PROTEIN-TYROSINE KINASE"/>
    <property type="match status" value="1"/>
</dbReference>
<protein>
    <recommendedName>
        <fullName evidence="2">receptor protein-tyrosine kinase</fullName>
        <ecNumber evidence="2">2.7.10.1</ecNumber>
    </recommendedName>
</protein>
<evidence type="ECO:0000256" key="13">
    <source>
        <dbReference type="ARBA" id="ARBA00023180"/>
    </source>
</evidence>
<sequence>MLASSWWYLVASFAASWYGVAVVAAASENGEAYNETERGGRICRSVDIRNFVGRFERLRGCRVVEGFIQVLLVSIQEEDFGSLSFPELHEVTDYVLLYRVQGLRSLGQLFPNLKVIRGKQLFHNYALVVYEMPHLQEAGLYSLKVISRGGVRIEKNPALCYVRTVDWNRLSDWEHFIKDNKVSESSSGGFEPLFPQAQSTGECRTRVSGVSTSCLKVSLDSVPQKERECPECQQCDGGLCWNNLHCQNGAVEDDCHETCLGGCTGPGPQDCLVCKDIFVDGACTTSCPPNRFEYMGRRCVTSQQCRSIPPSDINQLKECEMESSKMKKWIPFAGRCTQGCPSGYQILDDTECVPCVGHCHKFCGEGGVLDVSSVACIQSLRECTYINGSLSIQLGAGGPTIMEELEEISVNIEEIDGFLKISRSFPLVSLNFLKNLKVIHGNQLEGNKSALIVWDNPKLERLWLWDNMSQGLEIRNGRLLFHDNPRLCMSEVDKLQNITGLSNYTNVEVARESNGDRAICNSISLNVTLSIVNSTSVLIQWSNLEYSGKQTLLGYKVHYKEAPTNVSVDDLDEESCWGDNWKVNYIMINSDLQDVNRSSETLHVIGSLKAYTRYAYFVESYTMAWEIEGVQTPIQYFTTHPFRPYIPRKFKVHPKSSSEFILSWEPPLINNGRLTHYIVAGKFCADSESSVVERDFCEQTTSPSKPKVTPPPNTLVGSPPPPVNKTCCAAEEKRICTHDDDNQQFNFIFQEGTAKPDKELCGQPSTLYSVLYSNGLFADEGGIENYQTMYGAMFNNESEDFFKVENPIGFNYTHNTTGIKAAGGTYIYFIQRVNANSLTTTLTDLRHFSEYSLKIVACRAPYENEPDDNWFRVRCSPAGLKHARTRSLYGADDINSTTVVVDIPEKWSTSVRVTWEPPLNPNGLVLNYDVVYRRTDIEHHVPIKLCVSRDRFEGLGRWVWLRNVPPGDYEVRVRAISLYGSGGFTSPIYFKSRRPEFDSTPSNLIIAFSCIGALLAFGAVFGSLNPQHFQLARLCSKLVGQSLNTPNWPDPVPSLSDSLSTLNTPNWPDPVPSLLDSLSTLNTPNWPDPVPSLLASLSTLNTPNWPDSLFKLVGQSPVSRLHLIWSPLGFNPTSPPSYSDLREHHLTVSSGLSRCVRDLLWGGEVPLKCKEVLYRTYFVHIVTHEAETWTMHVIETRKVEDM</sequence>
<evidence type="ECO:0000259" key="17">
    <source>
        <dbReference type="PROSITE" id="PS50853"/>
    </source>
</evidence>
<dbReference type="InterPro" id="IPR006212">
    <property type="entry name" value="Furin_repeat"/>
</dbReference>
<dbReference type="Pfam" id="PF00757">
    <property type="entry name" value="Furin-like"/>
    <property type="match status" value="1"/>
</dbReference>
<evidence type="ECO:0000256" key="4">
    <source>
        <dbReference type="ARBA" id="ARBA00022679"/>
    </source>
</evidence>
<keyword evidence="16" id="KW-0732">Signal</keyword>
<evidence type="ECO:0000313" key="18">
    <source>
        <dbReference type="EMBL" id="CAD7258197.1"/>
    </source>
</evidence>
<evidence type="ECO:0000256" key="8">
    <source>
        <dbReference type="ARBA" id="ARBA00022840"/>
    </source>
</evidence>
<evidence type="ECO:0000256" key="10">
    <source>
        <dbReference type="ARBA" id="ARBA00023136"/>
    </source>
</evidence>
<evidence type="ECO:0000256" key="16">
    <source>
        <dbReference type="SAM" id="SignalP"/>
    </source>
</evidence>
<feature type="chain" id="PRO_5031057661" description="receptor protein-tyrosine kinase" evidence="16">
    <location>
        <begin position="26"/>
        <end position="1202"/>
    </location>
</feature>
<dbReference type="EC" id="2.7.10.1" evidence="2"/>
<dbReference type="InterPro" id="IPR013783">
    <property type="entry name" value="Ig-like_fold"/>
</dbReference>
<dbReference type="SUPFAM" id="SSF57184">
    <property type="entry name" value="Growth factor receptor domain"/>
    <property type="match status" value="1"/>
</dbReference>
<evidence type="ECO:0000256" key="7">
    <source>
        <dbReference type="ARBA" id="ARBA00022777"/>
    </source>
</evidence>
<keyword evidence="3" id="KW-0597">Phosphoprotein</keyword>
<dbReference type="PROSITE" id="PS50853">
    <property type="entry name" value="FN3"/>
    <property type="match status" value="2"/>
</dbReference>
<dbReference type="PANTHER" id="PTHR46877">
    <property type="entry name" value="EPH RECEPTOR A5"/>
    <property type="match status" value="1"/>
</dbReference>
<comment type="catalytic activity">
    <reaction evidence="14">
        <text>L-tyrosyl-[protein] + ATP = O-phospho-L-tyrosyl-[protein] + ADP + H(+)</text>
        <dbReference type="Rhea" id="RHEA:10596"/>
        <dbReference type="Rhea" id="RHEA-COMP:10136"/>
        <dbReference type="Rhea" id="RHEA-COMP:20101"/>
        <dbReference type="ChEBI" id="CHEBI:15378"/>
        <dbReference type="ChEBI" id="CHEBI:30616"/>
        <dbReference type="ChEBI" id="CHEBI:46858"/>
        <dbReference type="ChEBI" id="CHEBI:61978"/>
        <dbReference type="ChEBI" id="CHEBI:456216"/>
        <dbReference type="EC" id="2.7.10.1"/>
    </reaction>
</comment>
<evidence type="ECO:0000256" key="6">
    <source>
        <dbReference type="ARBA" id="ARBA00022741"/>
    </source>
</evidence>
<dbReference type="CDD" id="cd00064">
    <property type="entry name" value="FU"/>
    <property type="match status" value="1"/>
</dbReference>
<name>A0A7R9APW2_TIMSH</name>
<accession>A0A7R9APW2</accession>
<dbReference type="InterPro" id="IPR050449">
    <property type="entry name" value="Ephrin_rcpt_TKs"/>
</dbReference>
<dbReference type="Gene3D" id="2.10.220.10">
    <property type="entry name" value="Hormone Receptor, Insulin-like Growth Factor Receptor 1, Chain A, domain 2"/>
    <property type="match status" value="1"/>
</dbReference>
<dbReference type="Gene3D" id="2.60.40.10">
    <property type="entry name" value="Immunoglobulins"/>
    <property type="match status" value="3"/>
</dbReference>
<keyword evidence="10" id="KW-0472">Membrane</keyword>
<dbReference type="SUPFAM" id="SSF49265">
    <property type="entry name" value="Fibronectin type III"/>
    <property type="match status" value="2"/>
</dbReference>
<feature type="domain" description="Fibronectin type-III" evidence="17">
    <location>
        <begin position="523"/>
        <end position="642"/>
    </location>
</feature>
<keyword evidence="7" id="KW-0418">Kinase</keyword>
<feature type="compositionally biased region" description="Pro residues" evidence="15">
    <location>
        <begin position="708"/>
        <end position="721"/>
    </location>
</feature>
<reference evidence="18" key="1">
    <citation type="submission" date="2020-11" db="EMBL/GenBank/DDBJ databases">
        <authorList>
            <person name="Tran Van P."/>
        </authorList>
    </citation>
    <scope>NUCLEOTIDE SEQUENCE</scope>
</reference>
<evidence type="ECO:0000256" key="9">
    <source>
        <dbReference type="ARBA" id="ARBA00022989"/>
    </source>
</evidence>
<dbReference type="EMBL" id="OC000739">
    <property type="protein sequence ID" value="CAD7258197.1"/>
    <property type="molecule type" value="Genomic_DNA"/>
</dbReference>
<dbReference type="InterPro" id="IPR009030">
    <property type="entry name" value="Growth_fac_rcpt_cys_sf"/>
</dbReference>
<keyword evidence="9" id="KW-1133">Transmembrane helix</keyword>
<evidence type="ECO:0000256" key="12">
    <source>
        <dbReference type="ARBA" id="ARBA00023170"/>
    </source>
</evidence>
<gene>
    <name evidence="18" type="ORF">TSIB3V08_LOCUS2436</name>
</gene>
<evidence type="ECO:0000256" key="2">
    <source>
        <dbReference type="ARBA" id="ARBA00011902"/>
    </source>
</evidence>
<evidence type="ECO:0000256" key="3">
    <source>
        <dbReference type="ARBA" id="ARBA00022553"/>
    </source>
</evidence>
<keyword evidence="11" id="KW-0829">Tyrosine-protein kinase</keyword>
<organism evidence="18">
    <name type="scientific">Timema shepardi</name>
    <name type="common">Walking stick</name>
    <dbReference type="NCBI Taxonomy" id="629360"/>
    <lineage>
        <taxon>Eukaryota</taxon>
        <taxon>Metazoa</taxon>
        <taxon>Ecdysozoa</taxon>
        <taxon>Arthropoda</taxon>
        <taxon>Hexapoda</taxon>
        <taxon>Insecta</taxon>
        <taxon>Pterygota</taxon>
        <taxon>Neoptera</taxon>
        <taxon>Polyneoptera</taxon>
        <taxon>Phasmatodea</taxon>
        <taxon>Timematodea</taxon>
        <taxon>Timematoidea</taxon>
        <taxon>Timematidae</taxon>
        <taxon>Timema</taxon>
    </lineage>
</organism>
<dbReference type="GO" id="GO:0005524">
    <property type="term" value="F:ATP binding"/>
    <property type="evidence" value="ECO:0007669"/>
    <property type="project" value="UniProtKB-KW"/>
</dbReference>
<dbReference type="InterPro" id="IPR000494">
    <property type="entry name" value="Rcpt_L-dom"/>
</dbReference>
<evidence type="ECO:0000256" key="11">
    <source>
        <dbReference type="ARBA" id="ARBA00023137"/>
    </source>
</evidence>
<dbReference type="InterPro" id="IPR003961">
    <property type="entry name" value="FN3_dom"/>
</dbReference>
<comment type="subcellular location">
    <subcellularLocation>
        <location evidence="1">Membrane</location>
        <topology evidence="1">Single-pass type I membrane protein</topology>
    </subcellularLocation>
</comment>
<evidence type="ECO:0000256" key="1">
    <source>
        <dbReference type="ARBA" id="ARBA00004479"/>
    </source>
</evidence>
<feature type="region of interest" description="Disordered" evidence="15">
    <location>
        <begin position="696"/>
        <end position="721"/>
    </location>
</feature>
<dbReference type="SMART" id="SM00060">
    <property type="entry name" value="FN3"/>
    <property type="match status" value="3"/>
</dbReference>
<dbReference type="AlphaFoldDB" id="A0A7R9APW2"/>
<keyword evidence="5" id="KW-0812">Transmembrane</keyword>
<feature type="signal peptide" evidence="16">
    <location>
        <begin position="1"/>
        <end position="25"/>
    </location>
</feature>
<keyword evidence="12" id="KW-0675">Receptor</keyword>
<keyword evidence="4" id="KW-0808">Transferase</keyword>
<dbReference type="InterPro" id="IPR006211">
    <property type="entry name" value="Furin-like_Cys-rich_dom"/>
</dbReference>
<evidence type="ECO:0000256" key="14">
    <source>
        <dbReference type="ARBA" id="ARBA00051243"/>
    </source>
</evidence>
<dbReference type="Gene3D" id="3.80.20.20">
    <property type="entry name" value="Receptor L-domain"/>
    <property type="match status" value="2"/>
</dbReference>
<feature type="domain" description="Fibronectin type-III" evidence="17">
    <location>
        <begin position="894"/>
        <end position="995"/>
    </location>
</feature>
<evidence type="ECO:0000256" key="5">
    <source>
        <dbReference type="ARBA" id="ARBA00022692"/>
    </source>
</evidence>